<keyword evidence="1" id="KW-0614">Plasmid</keyword>
<protein>
    <submittedName>
        <fullName evidence="1">Uncharacterized protein</fullName>
    </submittedName>
</protein>
<gene>
    <name evidence="1" type="ordered locus">DEFDS_P225</name>
</gene>
<dbReference type="HOGENOM" id="CLU_1649344_0_0_0"/>
<dbReference type="Proteomes" id="UP000001520">
    <property type="component" value="Plasmid megaplasmid pDF308"/>
</dbReference>
<geneLocation type="plasmid" evidence="1 2">
    <name>megaplasmid pDF308</name>
</geneLocation>
<organism evidence="1 2">
    <name type="scientific">Deferribacter desulfuricans (strain DSM 14783 / JCM 11476 / NBRC 101012 / SSM1)</name>
    <dbReference type="NCBI Taxonomy" id="639282"/>
    <lineage>
        <taxon>Bacteria</taxon>
        <taxon>Pseudomonadati</taxon>
        <taxon>Deferribacterota</taxon>
        <taxon>Deferribacteres</taxon>
        <taxon>Deferribacterales</taxon>
        <taxon>Deferribacteraceae</taxon>
        <taxon>Deferribacter</taxon>
    </lineage>
</organism>
<keyword evidence="2" id="KW-1185">Reference proteome</keyword>
<proteinExistence type="predicted"/>
<sequence>MKRILVNKLKLIVGILFIIALISNSHASAVSYFYKYKILNFYSNINNVTKKPLLYNLFIVKKISSEESLIVYKNIIRLLPGNYYYIDYNDQTNELLFKINNTILRTPNIQSADIICYIHPKTYIMNIFLPYFNKKTSVSGDSTIEIPVDSSHVYILKPLK</sequence>
<dbReference type="AlphaFoldDB" id="D3PF53"/>
<dbReference type="EMBL" id="AP011530">
    <property type="protein sequence ID" value="BAI81845.1"/>
    <property type="molecule type" value="Genomic_DNA"/>
</dbReference>
<dbReference type="RefSeq" id="WP_013009057.1">
    <property type="nucleotide sequence ID" value="NC_013940.1"/>
</dbReference>
<dbReference type="KEGG" id="ddf:DEFDS_P225"/>
<evidence type="ECO:0000313" key="1">
    <source>
        <dbReference type="EMBL" id="BAI81845.1"/>
    </source>
</evidence>
<reference evidence="1 2" key="1">
    <citation type="journal article" date="2010" name="DNA Res.">
        <title>Bacterial lifestyle in a deep-sea hydrothermal vent chimney revealed by the genome sequence of the thermophilic bacterium Deferribacter desulfuricans SSM1.</title>
        <authorList>
            <person name="Takaki Y."/>
            <person name="Shimamura S."/>
            <person name="Nakagawa S."/>
            <person name="Fukuhara Y."/>
            <person name="Horikawa H."/>
            <person name="Ankai A."/>
            <person name="Harada T."/>
            <person name="Hosoyama A."/>
            <person name="Oguchi A."/>
            <person name="Fukui S."/>
            <person name="Fujita N."/>
            <person name="Takami H."/>
            <person name="Takai K."/>
        </authorList>
    </citation>
    <scope>NUCLEOTIDE SEQUENCE [LARGE SCALE GENOMIC DNA]</scope>
    <source>
        <strain evidence="2">DSM 14783 / JCM 11476 / NBRC 101012 / SSM1</strain>
        <plasmid evidence="2">Plasmid megaplasmid pDF308</plasmid>
    </source>
</reference>
<accession>D3PF53</accession>
<name>D3PF53_DEFDS</name>
<evidence type="ECO:0000313" key="2">
    <source>
        <dbReference type="Proteomes" id="UP000001520"/>
    </source>
</evidence>